<gene>
    <name evidence="1" type="ORF">CEURO_LOCUS7786</name>
</gene>
<dbReference type="AlphaFoldDB" id="A0A9P0Z067"/>
<protein>
    <submittedName>
        <fullName evidence="1">Uncharacterized protein</fullName>
    </submittedName>
</protein>
<evidence type="ECO:0000313" key="2">
    <source>
        <dbReference type="Proteomes" id="UP001152484"/>
    </source>
</evidence>
<dbReference type="Proteomes" id="UP001152484">
    <property type="component" value="Unassembled WGS sequence"/>
</dbReference>
<sequence length="112" mass="12536">MVISCNPCFIFPISDVGYFDNILILTGICAENSPVNGNISYHKSRVLLLAAEDKHYAKVTKCIALHFPVYLCGFVLRCYNLDRYSVDISEAIFAGEGKEGIDDCDSSRFWLT</sequence>
<proteinExistence type="predicted"/>
<reference evidence="1" key="1">
    <citation type="submission" date="2022-07" db="EMBL/GenBank/DDBJ databases">
        <authorList>
            <person name="Macas J."/>
            <person name="Novak P."/>
            <person name="Neumann P."/>
        </authorList>
    </citation>
    <scope>NUCLEOTIDE SEQUENCE</scope>
</reference>
<comment type="caution">
    <text evidence="1">The sequence shown here is derived from an EMBL/GenBank/DDBJ whole genome shotgun (WGS) entry which is preliminary data.</text>
</comment>
<evidence type="ECO:0000313" key="1">
    <source>
        <dbReference type="EMBL" id="CAH9081149.1"/>
    </source>
</evidence>
<keyword evidence="2" id="KW-1185">Reference proteome</keyword>
<dbReference type="EMBL" id="CAMAPE010000014">
    <property type="protein sequence ID" value="CAH9081149.1"/>
    <property type="molecule type" value="Genomic_DNA"/>
</dbReference>
<name>A0A9P0Z067_CUSEU</name>
<accession>A0A9P0Z067</accession>
<organism evidence="1 2">
    <name type="scientific">Cuscuta europaea</name>
    <name type="common">European dodder</name>
    <dbReference type="NCBI Taxonomy" id="41803"/>
    <lineage>
        <taxon>Eukaryota</taxon>
        <taxon>Viridiplantae</taxon>
        <taxon>Streptophyta</taxon>
        <taxon>Embryophyta</taxon>
        <taxon>Tracheophyta</taxon>
        <taxon>Spermatophyta</taxon>
        <taxon>Magnoliopsida</taxon>
        <taxon>eudicotyledons</taxon>
        <taxon>Gunneridae</taxon>
        <taxon>Pentapetalae</taxon>
        <taxon>asterids</taxon>
        <taxon>lamiids</taxon>
        <taxon>Solanales</taxon>
        <taxon>Convolvulaceae</taxon>
        <taxon>Cuscuteae</taxon>
        <taxon>Cuscuta</taxon>
        <taxon>Cuscuta subgen. Cuscuta</taxon>
    </lineage>
</organism>